<organism evidence="1 2">
    <name type="scientific">Crotalaria pallida</name>
    <name type="common">Smooth rattlebox</name>
    <name type="synonym">Crotalaria striata</name>
    <dbReference type="NCBI Taxonomy" id="3830"/>
    <lineage>
        <taxon>Eukaryota</taxon>
        <taxon>Viridiplantae</taxon>
        <taxon>Streptophyta</taxon>
        <taxon>Embryophyta</taxon>
        <taxon>Tracheophyta</taxon>
        <taxon>Spermatophyta</taxon>
        <taxon>Magnoliopsida</taxon>
        <taxon>eudicotyledons</taxon>
        <taxon>Gunneridae</taxon>
        <taxon>Pentapetalae</taxon>
        <taxon>rosids</taxon>
        <taxon>fabids</taxon>
        <taxon>Fabales</taxon>
        <taxon>Fabaceae</taxon>
        <taxon>Papilionoideae</taxon>
        <taxon>50 kb inversion clade</taxon>
        <taxon>genistoids sensu lato</taxon>
        <taxon>core genistoids</taxon>
        <taxon>Crotalarieae</taxon>
        <taxon>Crotalaria</taxon>
    </lineage>
</organism>
<evidence type="ECO:0000313" key="1">
    <source>
        <dbReference type="EMBL" id="KAK7277359.1"/>
    </source>
</evidence>
<proteinExistence type="predicted"/>
<reference evidence="1 2" key="1">
    <citation type="submission" date="2024-01" db="EMBL/GenBank/DDBJ databases">
        <title>The genomes of 5 underutilized Papilionoideae crops provide insights into root nodulation and disease resistanc.</title>
        <authorList>
            <person name="Yuan L."/>
        </authorList>
    </citation>
    <scope>NUCLEOTIDE SEQUENCE [LARGE SCALE GENOMIC DNA]</scope>
    <source>
        <strain evidence="1">ZHUSHIDOU_FW_LH</strain>
        <tissue evidence="1">Leaf</tissue>
    </source>
</reference>
<comment type="caution">
    <text evidence="1">The sequence shown here is derived from an EMBL/GenBank/DDBJ whole genome shotgun (WGS) entry which is preliminary data.</text>
</comment>
<sequence length="73" mass="8278">MYNVCKPLHFHLVVISEWEYGNLWRSNGGVRCLLLGQASRLYESSSVHSSMYQIDFPSTTTIEPVFVVAIISV</sequence>
<accession>A0AAN9IG94</accession>
<keyword evidence="2" id="KW-1185">Reference proteome</keyword>
<dbReference type="EMBL" id="JAYWIO010000003">
    <property type="protein sequence ID" value="KAK7277359.1"/>
    <property type="molecule type" value="Genomic_DNA"/>
</dbReference>
<dbReference type="Proteomes" id="UP001372338">
    <property type="component" value="Unassembled WGS sequence"/>
</dbReference>
<protein>
    <submittedName>
        <fullName evidence="1">Uncharacterized protein</fullName>
    </submittedName>
</protein>
<dbReference type="AlphaFoldDB" id="A0AAN9IG94"/>
<gene>
    <name evidence="1" type="ORF">RIF29_18510</name>
</gene>
<evidence type="ECO:0000313" key="2">
    <source>
        <dbReference type="Proteomes" id="UP001372338"/>
    </source>
</evidence>
<name>A0AAN9IG94_CROPI</name>